<evidence type="ECO:0000256" key="5">
    <source>
        <dbReference type="ARBA" id="ARBA00022989"/>
    </source>
</evidence>
<keyword evidence="5 9" id="KW-1133">Transmembrane helix</keyword>
<feature type="region of interest" description="Disordered" evidence="8">
    <location>
        <begin position="445"/>
        <end position="484"/>
    </location>
</feature>
<feature type="compositionally biased region" description="Basic residues" evidence="8">
    <location>
        <begin position="1"/>
        <end position="10"/>
    </location>
</feature>
<keyword evidence="2" id="KW-1003">Cell membrane</keyword>
<dbReference type="PANTHER" id="PTHR35851">
    <property type="entry name" value="CELL DIVISION PROTEIN FTSQ"/>
    <property type="match status" value="1"/>
</dbReference>
<dbReference type="Pfam" id="PF08478">
    <property type="entry name" value="POTRA_1"/>
    <property type="match status" value="1"/>
</dbReference>
<dbReference type="RefSeq" id="WP_169923246.1">
    <property type="nucleotide sequence ID" value="NZ_CABMMZ010000039.1"/>
</dbReference>
<proteinExistence type="predicted"/>
<evidence type="ECO:0000313" key="12">
    <source>
        <dbReference type="Proteomes" id="UP000233425"/>
    </source>
</evidence>
<evidence type="ECO:0000256" key="2">
    <source>
        <dbReference type="ARBA" id="ARBA00022475"/>
    </source>
</evidence>
<dbReference type="AlphaFoldDB" id="A0A2N0UWM9"/>
<dbReference type="InterPro" id="IPR026579">
    <property type="entry name" value="FtsQ"/>
</dbReference>
<evidence type="ECO:0000259" key="10">
    <source>
        <dbReference type="PROSITE" id="PS51779"/>
    </source>
</evidence>
<keyword evidence="3 11" id="KW-0132">Cell division</keyword>
<keyword evidence="12" id="KW-1185">Reference proteome</keyword>
<evidence type="ECO:0000256" key="4">
    <source>
        <dbReference type="ARBA" id="ARBA00022692"/>
    </source>
</evidence>
<sequence>MNDNRKRRPLTAKERKSLDKQRKNAAKQAEKYHKEKAKQDKKAKKSPNTKKGQQKKASKSKIQEAFIKQKEEQAAQRPAENMSREEKFRRKGKAKIKELKPKDYEDGYYVDEFGEKQKQEKRARQIRAQEREVIRRRKKSLTSTQIKRRRIALYSSIFAAVVAIGVILSLTVLFKTEKIEVVGDKYYSKEQIIAFSGVDYQENIFIGAMYNTSEKVVENLSYIESVSVSFNIPDTITITVVDATPSYVIPNGKSFLLISSKGRILEEITDNTDKLPLLTCGKVKTTEVGKYVAFNDANVPDILSDVSQCLIDNKIKNITAFDVSDTANIKLVYDGKITINIGLPDDIDYKIRTAMTIINEKLDPNNTGLVAGTLDVSACSTSKISHYKPAATQPTAATQATTQAATQAADSSGDGTGSNYTWDDGTYSDGNTGYYDDGQGDGNGYSADGGYSGDGGYDYGNADGGYSGDGADAYGNAYGGNTGE</sequence>
<dbReference type="InterPro" id="IPR013685">
    <property type="entry name" value="POTRA_FtsQ_type"/>
</dbReference>
<accession>A0A2N0UWM9</accession>
<gene>
    <name evidence="11" type="ORF">RBATCC27255_00794</name>
</gene>
<feature type="region of interest" description="Disordered" evidence="8">
    <location>
        <begin position="1"/>
        <end position="93"/>
    </location>
</feature>
<evidence type="ECO:0000256" key="3">
    <source>
        <dbReference type="ARBA" id="ARBA00022618"/>
    </source>
</evidence>
<evidence type="ECO:0000256" key="7">
    <source>
        <dbReference type="ARBA" id="ARBA00023306"/>
    </source>
</evidence>
<organism evidence="11 12">
    <name type="scientific">Ruminococcus bromii</name>
    <dbReference type="NCBI Taxonomy" id="40518"/>
    <lineage>
        <taxon>Bacteria</taxon>
        <taxon>Bacillati</taxon>
        <taxon>Bacillota</taxon>
        <taxon>Clostridia</taxon>
        <taxon>Eubacteriales</taxon>
        <taxon>Oscillospiraceae</taxon>
        <taxon>Ruminococcus</taxon>
    </lineage>
</organism>
<dbReference type="InterPro" id="IPR034746">
    <property type="entry name" value="POTRA"/>
</dbReference>
<evidence type="ECO:0000256" key="6">
    <source>
        <dbReference type="ARBA" id="ARBA00023136"/>
    </source>
</evidence>
<protein>
    <submittedName>
        <fullName evidence="11">Cell division protein FtsQ</fullName>
    </submittedName>
</protein>
<keyword evidence="6 9" id="KW-0472">Membrane</keyword>
<evidence type="ECO:0000256" key="1">
    <source>
        <dbReference type="ARBA" id="ARBA00004370"/>
    </source>
</evidence>
<dbReference type="GO" id="GO:0090529">
    <property type="term" value="P:cell septum assembly"/>
    <property type="evidence" value="ECO:0007669"/>
    <property type="project" value="InterPro"/>
</dbReference>
<dbReference type="Proteomes" id="UP000233425">
    <property type="component" value="Unassembled WGS sequence"/>
</dbReference>
<feature type="region of interest" description="Disordered" evidence="8">
    <location>
        <begin position="390"/>
        <end position="424"/>
    </location>
</feature>
<dbReference type="GO" id="GO:0016020">
    <property type="term" value="C:membrane"/>
    <property type="evidence" value="ECO:0007669"/>
    <property type="project" value="UniProtKB-SubCell"/>
</dbReference>
<reference evidence="11" key="1">
    <citation type="journal article" date="2018" name="Environ. Microbiol.">
        <title>Sporulation capability and amylosome conservation among diverse human colonic and rumen isolates of the keystone starch-degrader Ruminococcus bromii.</title>
        <authorList>
            <person name="Mukhopadhya I."/>
            <person name="Morais S."/>
            <person name="Laverde-Gomez J."/>
            <person name="Sheridan P.O."/>
            <person name="Walker A.W."/>
            <person name="Kelly W."/>
            <person name="Klieve A.V."/>
            <person name="Ouwerkerk D."/>
            <person name="Duncan S.H."/>
            <person name="Louis P."/>
            <person name="Koropatkin N."/>
            <person name="Cockburn D."/>
            <person name="Kibler R."/>
            <person name="Cooper P.J."/>
            <person name="Sandoval C."/>
            <person name="Crost E."/>
            <person name="Juge N."/>
            <person name="Bayer E.A."/>
            <person name="Flint H.J."/>
        </authorList>
    </citation>
    <scope>NUCLEOTIDE SEQUENCE [LARGE SCALE GENOMIC DNA]</scope>
    <source>
        <strain evidence="11">ATCC 27255</strain>
    </source>
</reference>
<feature type="compositionally biased region" description="Basic residues" evidence="8">
    <location>
        <begin position="41"/>
        <end position="59"/>
    </location>
</feature>
<comment type="subcellular location">
    <subcellularLocation>
        <location evidence="1">Membrane</location>
    </subcellularLocation>
</comment>
<dbReference type="EMBL" id="NNSR01000039">
    <property type="protein sequence ID" value="PKD31414.1"/>
    <property type="molecule type" value="Genomic_DNA"/>
</dbReference>
<feature type="compositionally biased region" description="Basic and acidic residues" evidence="8">
    <location>
        <begin position="11"/>
        <end position="40"/>
    </location>
</feature>
<name>A0A2N0UWM9_9FIRM</name>
<feature type="transmembrane region" description="Helical" evidence="9">
    <location>
        <begin position="151"/>
        <end position="174"/>
    </location>
</feature>
<feature type="domain" description="POTRA" evidence="10">
    <location>
        <begin position="174"/>
        <end position="243"/>
    </location>
</feature>
<dbReference type="Gene3D" id="3.10.20.310">
    <property type="entry name" value="membrane protein fhac"/>
    <property type="match status" value="1"/>
</dbReference>
<keyword evidence="7" id="KW-0131">Cell cycle</keyword>
<evidence type="ECO:0000313" key="11">
    <source>
        <dbReference type="EMBL" id="PKD31414.1"/>
    </source>
</evidence>
<dbReference type="PANTHER" id="PTHR35851:SF1">
    <property type="entry name" value="CELL DIVISION PROTEIN FTSQ"/>
    <property type="match status" value="1"/>
</dbReference>
<keyword evidence="4 9" id="KW-0812">Transmembrane</keyword>
<feature type="compositionally biased region" description="Gly residues" evidence="8">
    <location>
        <begin position="450"/>
        <end position="468"/>
    </location>
</feature>
<feature type="compositionally biased region" description="Low complexity" evidence="8">
    <location>
        <begin position="390"/>
        <end position="409"/>
    </location>
</feature>
<evidence type="ECO:0000256" key="8">
    <source>
        <dbReference type="SAM" id="MobiDB-lite"/>
    </source>
</evidence>
<dbReference type="PROSITE" id="PS51779">
    <property type="entry name" value="POTRA"/>
    <property type="match status" value="1"/>
</dbReference>
<comment type="caution">
    <text evidence="11">The sequence shown here is derived from an EMBL/GenBank/DDBJ whole genome shotgun (WGS) entry which is preliminary data.</text>
</comment>
<evidence type="ECO:0000256" key="9">
    <source>
        <dbReference type="SAM" id="Phobius"/>
    </source>
</evidence>